<reference evidence="4 5" key="1">
    <citation type="submission" date="2017-04" db="EMBL/GenBank/DDBJ databases">
        <authorList>
            <person name="Afonso C.L."/>
            <person name="Miller P.J."/>
            <person name="Scott M.A."/>
            <person name="Spackman E."/>
            <person name="Goraichik I."/>
            <person name="Dimitrov K.M."/>
            <person name="Suarez D.L."/>
            <person name="Swayne D.E."/>
        </authorList>
    </citation>
    <scope>NUCLEOTIDE SEQUENCE [LARGE SCALE GENOMIC DNA]</scope>
    <source>
        <strain evidence="4 5">DSM 11270</strain>
    </source>
</reference>
<dbReference type="Proteomes" id="UP000192731">
    <property type="component" value="Unassembled WGS sequence"/>
</dbReference>
<feature type="domain" description="EamA" evidence="3">
    <location>
        <begin position="2"/>
        <end position="132"/>
    </location>
</feature>
<dbReference type="GO" id="GO:0016020">
    <property type="term" value="C:membrane"/>
    <property type="evidence" value="ECO:0007669"/>
    <property type="project" value="InterPro"/>
</dbReference>
<comment type="similarity">
    <text evidence="1">Belongs to the EamA transporter family.</text>
</comment>
<keyword evidence="2" id="KW-0812">Transmembrane</keyword>
<feature type="transmembrane region" description="Helical" evidence="2">
    <location>
        <begin position="36"/>
        <end position="52"/>
    </location>
</feature>
<evidence type="ECO:0000256" key="1">
    <source>
        <dbReference type="ARBA" id="ARBA00007362"/>
    </source>
</evidence>
<dbReference type="STRING" id="656914.SAMN00017405_2042"/>
<dbReference type="AlphaFoldDB" id="A0A1W1UJ70"/>
<feature type="transmembrane region" description="Helical" evidence="2">
    <location>
        <begin position="89"/>
        <end position="108"/>
    </location>
</feature>
<keyword evidence="2" id="KW-0472">Membrane</keyword>
<feature type="transmembrane region" description="Helical" evidence="2">
    <location>
        <begin position="264"/>
        <end position="286"/>
    </location>
</feature>
<proteinExistence type="inferred from homology"/>
<dbReference type="InterPro" id="IPR037185">
    <property type="entry name" value="EmrE-like"/>
</dbReference>
<keyword evidence="2" id="KW-1133">Transmembrane helix</keyword>
<sequence>MKYAILVFLAGCSYGMLSTLVKLAYGLGFNVSEVVGAQYYFGLLVLSIIMIFMPKTKLNLKTALSLMLVGAFTALTGIFYSYALKLVSATLGVVLLFQFTWIGVLIEAIVDKTFPSRAKLLSLPFLFMGTLMAGGVFALEKMEFNLLGTLFGLLAALTFATFIFLASRIAIDQPTFTRTYWIALGAVCLVTIVYPPKFLVNGALVNGLFKYGLVLGVLSPAIAPLLFAMGAPKTGSGLATILSSSELPVAILMSSLILREQVSLVQWLGIFTILLGIASPYIYSYFKQQYTSKSLLELEKQPH</sequence>
<feature type="transmembrane region" description="Helical" evidence="2">
    <location>
        <begin position="120"/>
        <end position="139"/>
    </location>
</feature>
<keyword evidence="5" id="KW-1185">Reference proteome</keyword>
<dbReference type="EMBL" id="FWWT01000006">
    <property type="protein sequence ID" value="SMB81175.1"/>
    <property type="molecule type" value="Genomic_DNA"/>
</dbReference>
<dbReference type="OrthoDB" id="3180815at2"/>
<dbReference type="RefSeq" id="WP_084052072.1">
    <property type="nucleotide sequence ID" value="NZ_FWWT01000006.1"/>
</dbReference>
<feature type="transmembrane region" description="Helical" evidence="2">
    <location>
        <begin position="145"/>
        <end position="167"/>
    </location>
</feature>
<gene>
    <name evidence="4" type="ORF">SAMN00017405_2042</name>
</gene>
<evidence type="ECO:0000313" key="5">
    <source>
        <dbReference type="Proteomes" id="UP000192731"/>
    </source>
</evidence>
<dbReference type="Pfam" id="PF00892">
    <property type="entry name" value="EamA"/>
    <property type="match status" value="2"/>
</dbReference>
<feature type="domain" description="EamA" evidence="3">
    <location>
        <begin position="147"/>
        <end position="278"/>
    </location>
</feature>
<evidence type="ECO:0000313" key="4">
    <source>
        <dbReference type="EMBL" id="SMB81175.1"/>
    </source>
</evidence>
<dbReference type="SUPFAM" id="SSF103481">
    <property type="entry name" value="Multidrug resistance efflux transporter EmrE"/>
    <property type="match status" value="1"/>
</dbReference>
<organism evidence="4 5">
    <name type="scientific">Desulfonispora thiosulfatigenes DSM 11270</name>
    <dbReference type="NCBI Taxonomy" id="656914"/>
    <lineage>
        <taxon>Bacteria</taxon>
        <taxon>Bacillati</taxon>
        <taxon>Bacillota</taxon>
        <taxon>Clostridia</taxon>
        <taxon>Eubacteriales</taxon>
        <taxon>Peptococcaceae</taxon>
        <taxon>Desulfonispora</taxon>
    </lineage>
</organism>
<feature type="transmembrane region" description="Helical" evidence="2">
    <location>
        <begin position="208"/>
        <end position="231"/>
    </location>
</feature>
<evidence type="ECO:0000259" key="3">
    <source>
        <dbReference type="Pfam" id="PF00892"/>
    </source>
</evidence>
<accession>A0A1W1UJ70</accession>
<name>A0A1W1UJ70_DESTI</name>
<feature type="transmembrane region" description="Helical" evidence="2">
    <location>
        <begin position="179"/>
        <end position="196"/>
    </location>
</feature>
<evidence type="ECO:0000256" key="2">
    <source>
        <dbReference type="SAM" id="Phobius"/>
    </source>
</evidence>
<feature type="transmembrane region" description="Helical" evidence="2">
    <location>
        <begin position="64"/>
        <end position="83"/>
    </location>
</feature>
<protein>
    <submittedName>
        <fullName evidence="4">Threonine/homoserine efflux transporter RhtA</fullName>
    </submittedName>
</protein>
<dbReference type="InterPro" id="IPR000620">
    <property type="entry name" value="EamA_dom"/>
</dbReference>